<dbReference type="SUPFAM" id="SSF56784">
    <property type="entry name" value="HAD-like"/>
    <property type="match status" value="1"/>
</dbReference>
<dbReference type="Proteomes" id="UP000612055">
    <property type="component" value="Unassembled WGS sequence"/>
</dbReference>
<evidence type="ECO:0000313" key="2">
    <source>
        <dbReference type="Proteomes" id="UP000612055"/>
    </source>
</evidence>
<evidence type="ECO:0000313" key="1">
    <source>
        <dbReference type="EMBL" id="KAG2483810.1"/>
    </source>
</evidence>
<dbReference type="SFLD" id="SFLDG01129">
    <property type="entry name" value="C1.5:_HAD__Beta-PGM__Phosphata"/>
    <property type="match status" value="1"/>
</dbReference>
<dbReference type="Pfam" id="PF00702">
    <property type="entry name" value="Hydrolase"/>
    <property type="match status" value="1"/>
</dbReference>
<organism evidence="1 2">
    <name type="scientific">Edaphochlamys debaryana</name>
    <dbReference type="NCBI Taxonomy" id="47281"/>
    <lineage>
        <taxon>Eukaryota</taxon>
        <taxon>Viridiplantae</taxon>
        <taxon>Chlorophyta</taxon>
        <taxon>core chlorophytes</taxon>
        <taxon>Chlorophyceae</taxon>
        <taxon>CS clade</taxon>
        <taxon>Chlamydomonadales</taxon>
        <taxon>Chlamydomonadales incertae sedis</taxon>
        <taxon>Edaphochlamys</taxon>
    </lineage>
</organism>
<sequence length="243" mass="26228">MEPGGSGGKPVARGVVFDMDGTLLKPVIDFAEMRRRVGLGPTDGDILDTINRWPEPERQRAYATIAEIEEQALNDMEMMPGALELCAFLDQQGLPRALITRNVRRSVAFFHQRLGLEPFQPAITRECEFPYKPSPAALQHIASGWGVPPSEVLMVGDSVKDDVVSGNRAGAVSVYLAWAAPGPLPTPDSFSGEQRPRHVVKSLAALQALLQTSYHLLPPPFPFPRGGELAAPGSTAPEAARQG</sequence>
<dbReference type="EMBL" id="JAEHOE010000165">
    <property type="protein sequence ID" value="KAG2483810.1"/>
    <property type="molecule type" value="Genomic_DNA"/>
</dbReference>
<dbReference type="AlphaFoldDB" id="A0A835XI47"/>
<dbReference type="InterPro" id="IPR006439">
    <property type="entry name" value="HAD-SF_hydro_IA"/>
</dbReference>
<dbReference type="Gene3D" id="1.10.260.80">
    <property type="match status" value="1"/>
</dbReference>
<name>A0A835XI47_9CHLO</name>
<dbReference type="OrthoDB" id="426235at2759"/>
<dbReference type="Gene3D" id="3.40.50.1000">
    <property type="entry name" value="HAD superfamily/HAD-like"/>
    <property type="match status" value="1"/>
</dbReference>
<accession>A0A835XI47</accession>
<protein>
    <submittedName>
        <fullName evidence="1">Uncharacterized protein</fullName>
    </submittedName>
</protein>
<dbReference type="NCBIfam" id="TIGR01549">
    <property type="entry name" value="HAD-SF-IA-v1"/>
    <property type="match status" value="1"/>
</dbReference>
<reference evidence="1" key="1">
    <citation type="journal article" date="2020" name="bioRxiv">
        <title>Comparative genomics of Chlamydomonas.</title>
        <authorList>
            <person name="Craig R.J."/>
            <person name="Hasan A.R."/>
            <person name="Ness R.W."/>
            <person name="Keightley P.D."/>
        </authorList>
    </citation>
    <scope>NUCLEOTIDE SEQUENCE</scope>
    <source>
        <strain evidence="1">CCAP 11/70</strain>
    </source>
</reference>
<dbReference type="SFLD" id="SFLDS00003">
    <property type="entry name" value="Haloacid_Dehalogenase"/>
    <property type="match status" value="1"/>
</dbReference>
<comment type="caution">
    <text evidence="1">The sequence shown here is derived from an EMBL/GenBank/DDBJ whole genome shotgun (WGS) entry which is preliminary data.</text>
</comment>
<dbReference type="InterPro" id="IPR023214">
    <property type="entry name" value="HAD_sf"/>
</dbReference>
<proteinExistence type="predicted"/>
<keyword evidence="2" id="KW-1185">Reference proteome</keyword>
<dbReference type="InterPro" id="IPR036412">
    <property type="entry name" value="HAD-like_sf"/>
</dbReference>
<dbReference type="PANTHER" id="PTHR43885:SF1">
    <property type="entry name" value="SUPERFAMILY HYDROLASE, PUTATIVE (AFU_ORTHOLOGUE AFUA_4G13290)-RELATED"/>
    <property type="match status" value="1"/>
</dbReference>
<gene>
    <name evidence="1" type="ORF">HYH03_017333</name>
</gene>
<dbReference type="PANTHER" id="PTHR43885">
    <property type="entry name" value="HALOACID DEHALOGENASE-LIKE HYDROLASE"/>
    <property type="match status" value="1"/>
</dbReference>